<gene>
    <name evidence="2" type="ORF">OCU04_000431</name>
</gene>
<evidence type="ECO:0000256" key="1">
    <source>
        <dbReference type="SAM" id="MobiDB-lite"/>
    </source>
</evidence>
<protein>
    <submittedName>
        <fullName evidence="2">Uncharacterized protein</fullName>
    </submittedName>
</protein>
<name>A0A9X0AWR2_9HELO</name>
<dbReference type="AlphaFoldDB" id="A0A9X0AWR2"/>
<dbReference type="EMBL" id="JAPEIS010000001">
    <property type="protein sequence ID" value="KAJ8070029.1"/>
    <property type="molecule type" value="Genomic_DNA"/>
</dbReference>
<comment type="caution">
    <text evidence="2">The sequence shown here is derived from an EMBL/GenBank/DDBJ whole genome shotgun (WGS) entry which is preliminary data.</text>
</comment>
<feature type="region of interest" description="Disordered" evidence="1">
    <location>
        <begin position="42"/>
        <end position="64"/>
    </location>
</feature>
<evidence type="ECO:0000313" key="3">
    <source>
        <dbReference type="Proteomes" id="UP001152300"/>
    </source>
</evidence>
<dbReference type="Proteomes" id="UP001152300">
    <property type="component" value="Unassembled WGS sequence"/>
</dbReference>
<proteinExistence type="predicted"/>
<accession>A0A9X0AWR2</accession>
<organism evidence="2 3">
    <name type="scientific">Sclerotinia nivalis</name>
    <dbReference type="NCBI Taxonomy" id="352851"/>
    <lineage>
        <taxon>Eukaryota</taxon>
        <taxon>Fungi</taxon>
        <taxon>Dikarya</taxon>
        <taxon>Ascomycota</taxon>
        <taxon>Pezizomycotina</taxon>
        <taxon>Leotiomycetes</taxon>
        <taxon>Helotiales</taxon>
        <taxon>Sclerotiniaceae</taxon>
        <taxon>Sclerotinia</taxon>
    </lineage>
</organism>
<reference evidence="2" key="1">
    <citation type="submission" date="2022-11" db="EMBL/GenBank/DDBJ databases">
        <title>Genome Resource of Sclerotinia nivalis Strain SnTB1, a Plant Pathogen Isolated from American Ginseng.</title>
        <authorList>
            <person name="Fan S."/>
        </authorList>
    </citation>
    <scope>NUCLEOTIDE SEQUENCE</scope>
    <source>
        <strain evidence="2">SnTB1</strain>
    </source>
</reference>
<sequence length="106" mass="11868">MRGEVSLAGNSRLTSLCPSLTWVIHITKYNGKENTVVKLGKKHLASPGENHERKKSEEPHSMRRCVDNIPCDPALGIGPIPERTNVEPIMRGIPSVAWLWLVRFTL</sequence>
<keyword evidence="3" id="KW-1185">Reference proteome</keyword>
<feature type="compositionally biased region" description="Basic and acidic residues" evidence="1">
    <location>
        <begin position="49"/>
        <end position="64"/>
    </location>
</feature>
<evidence type="ECO:0000313" key="2">
    <source>
        <dbReference type="EMBL" id="KAJ8070029.1"/>
    </source>
</evidence>